<evidence type="ECO:0000259" key="6">
    <source>
        <dbReference type="SMART" id="SM00968"/>
    </source>
</evidence>
<evidence type="ECO:0000256" key="1">
    <source>
        <dbReference type="ARBA" id="ARBA00022741"/>
    </source>
</evidence>
<dbReference type="SMART" id="SM00968">
    <property type="entry name" value="SMC_hinge"/>
    <property type="match status" value="1"/>
</dbReference>
<organism evidence="7 8">
    <name type="scientific">Emiliania huxleyi (strain CCMP1516)</name>
    <dbReference type="NCBI Taxonomy" id="280463"/>
    <lineage>
        <taxon>Eukaryota</taxon>
        <taxon>Haptista</taxon>
        <taxon>Haptophyta</taxon>
        <taxon>Prymnesiophyceae</taxon>
        <taxon>Isochrysidales</taxon>
        <taxon>Noelaerhabdaceae</taxon>
        <taxon>Emiliania</taxon>
    </lineage>
</organism>
<dbReference type="KEGG" id="ehx:EMIHUDRAFT_456538"/>
<evidence type="ECO:0000256" key="2">
    <source>
        <dbReference type="ARBA" id="ARBA00022840"/>
    </source>
</evidence>
<reference evidence="8" key="1">
    <citation type="journal article" date="2013" name="Nature">
        <title>Pan genome of the phytoplankton Emiliania underpins its global distribution.</title>
        <authorList>
            <person name="Read B.A."/>
            <person name="Kegel J."/>
            <person name="Klute M.J."/>
            <person name="Kuo A."/>
            <person name="Lefebvre S.C."/>
            <person name="Maumus F."/>
            <person name="Mayer C."/>
            <person name="Miller J."/>
            <person name="Monier A."/>
            <person name="Salamov A."/>
            <person name="Young J."/>
            <person name="Aguilar M."/>
            <person name="Claverie J.M."/>
            <person name="Frickenhaus S."/>
            <person name="Gonzalez K."/>
            <person name="Herman E.K."/>
            <person name="Lin Y.C."/>
            <person name="Napier J."/>
            <person name="Ogata H."/>
            <person name="Sarno A.F."/>
            <person name="Shmutz J."/>
            <person name="Schroeder D."/>
            <person name="de Vargas C."/>
            <person name="Verret F."/>
            <person name="von Dassow P."/>
            <person name="Valentin K."/>
            <person name="Van de Peer Y."/>
            <person name="Wheeler G."/>
            <person name="Dacks J.B."/>
            <person name="Delwiche C.F."/>
            <person name="Dyhrman S.T."/>
            <person name="Glockner G."/>
            <person name="John U."/>
            <person name="Richards T."/>
            <person name="Worden A.Z."/>
            <person name="Zhang X."/>
            <person name="Grigoriev I.V."/>
            <person name="Allen A.E."/>
            <person name="Bidle K."/>
            <person name="Borodovsky M."/>
            <person name="Bowler C."/>
            <person name="Brownlee C."/>
            <person name="Cock J.M."/>
            <person name="Elias M."/>
            <person name="Gladyshev V.N."/>
            <person name="Groth M."/>
            <person name="Guda C."/>
            <person name="Hadaegh A."/>
            <person name="Iglesias-Rodriguez M.D."/>
            <person name="Jenkins J."/>
            <person name="Jones B.M."/>
            <person name="Lawson T."/>
            <person name="Leese F."/>
            <person name="Lindquist E."/>
            <person name="Lobanov A."/>
            <person name="Lomsadze A."/>
            <person name="Malik S.B."/>
            <person name="Marsh M.E."/>
            <person name="Mackinder L."/>
            <person name="Mock T."/>
            <person name="Mueller-Roeber B."/>
            <person name="Pagarete A."/>
            <person name="Parker M."/>
            <person name="Probert I."/>
            <person name="Quesneville H."/>
            <person name="Raines C."/>
            <person name="Rensing S.A."/>
            <person name="Riano-Pachon D.M."/>
            <person name="Richier S."/>
            <person name="Rokitta S."/>
            <person name="Shiraiwa Y."/>
            <person name="Soanes D.M."/>
            <person name="van der Giezen M."/>
            <person name="Wahlund T.M."/>
            <person name="Williams B."/>
            <person name="Wilson W."/>
            <person name="Wolfe G."/>
            <person name="Wurch L.L."/>
        </authorList>
    </citation>
    <scope>NUCLEOTIDE SEQUENCE</scope>
</reference>
<feature type="coiled-coil region" evidence="4">
    <location>
        <begin position="306"/>
        <end position="406"/>
    </location>
</feature>
<evidence type="ECO:0000313" key="7">
    <source>
        <dbReference type="EnsemblProtists" id="EOD30554"/>
    </source>
</evidence>
<dbReference type="InterPro" id="IPR010935">
    <property type="entry name" value="SMC_hinge"/>
</dbReference>
<feature type="domain" description="SMC hinge" evidence="6">
    <location>
        <begin position="144"/>
        <end position="259"/>
    </location>
</feature>
<dbReference type="Gene3D" id="3.30.70.1620">
    <property type="match status" value="1"/>
</dbReference>
<keyword evidence="2" id="KW-0067">ATP-binding</keyword>
<dbReference type="GO" id="GO:0007076">
    <property type="term" value="P:mitotic chromosome condensation"/>
    <property type="evidence" value="ECO:0007669"/>
    <property type="project" value="TreeGrafter"/>
</dbReference>
<keyword evidence="8" id="KW-1185">Reference proteome</keyword>
<feature type="region of interest" description="Disordered" evidence="5">
    <location>
        <begin position="277"/>
        <end position="298"/>
    </location>
</feature>
<keyword evidence="3" id="KW-0539">Nucleus</keyword>
<keyword evidence="4" id="KW-0175">Coiled coil</keyword>
<dbReference type="SUPFAM" id="SSF75553">
    <property type="entry name" value="Smc hinge domain"/>
    <property type="match status" value="1"/>
</dbReference>
<dbReference type="HOGENOM" id="CLU_673433_0_0_1"/>
<dbReference type="Proteomes" id="UP000013827">
    <property type="component" value="Unassembled WGS sequence"/>
</dbReference>
<reference evidence="7" key="2">
    <citation type="submission" date="2024-10" db="UniProtKB">
        <authorList>
            <consortium name="EnsemblProtists"/>
        </authorList>
    </citation>
    <scope>IDENTIFICATION</scope>
</reference>
<dbReference type="STRING" id="2903.R1FBC3"/>
<evidence type="ECO:0000256" key="5">
    <source>
        <dbReference type="SAM" id="MobiDB-lite"/>
    </source>
</evidence>
<dbReference type="GO" id="GO:0000796">
    <property type="term" value="C:condensin complex"/>
    <property type="evidence" value="ECO:0007669"/>
    <property type="project" value="TreeGrafter"/>
</dbReference>
<protein>
    <recommendedName>
        <fullName evidence="6">SMC hinge domain-containing protein</fullName>
    </recommendedName>
</protein>
<dbReference type="RefSeq" id="XP_005782983.1">
    <property type="nucleotide sequence ID" value="XM_005782926.1"/>
</dbReference>
<dbReference type="OMA" id="EYDCAIS"/>
<dbReference type="Gene3D" id="1.20.1060.20">
    <property type="match status" value="1"/>
</dbReference>
<dbReference type="PaxDb" id="2903-EOD30554"/>
<evidence type="ECO:0000256" key="4">
    <source>
        <dbReference type="SAM" id="Coils"/>
    </source>
</evidence>
<dbReference type="GeneID" id="17275827"/>
<dbReference type="Pfam" id="PF06470">
    <property type="entry name" value="SMC_hinge"/>
    <property type="match status" value="1"/>
</dbReference>
<sequence>MLPTCTSRRILRRGVPFVRSIEKFFLCLPSKQLAESERQILADKAAKGAAAVESAAASLASHDETVARSRAEFDGHAATSAELQAKLAASRPRAEALEAEAARLGEEQRAAAAKLEEGVAARSGGSMNERLRALMEAKRSGSIPGLVGRLGSLGSIAPEYDCAISTACGPLDWIVVRDTAAAQQSVELLRERGLGVATFVVLDKQAHLEKRMARIETPHGSRRLFDLVQCTDPAHRVAFYFALHDTLVCGDKKLASDVAMGGAKRWRVVTTDGVVINPSGTMEGGGKPLRGRMGGAQSEGLSEAELAKLRKQIDALGSKLDAVKAERAAAQSEARELQKEAKRAQTVHNKQAMQLEAAAAQRAALEKRLDSARAASQPSEAEVARLAELAKEIKALGKRVGEGEKKKSW</sequence>
<accession>A0A0D3K469</accession>
<dbReference type="GO" id="GO:0005524">
    <property type="term" value="F:ATP binding"/>
    <property type="evidence" value="ECO:0007669"/>
    <property type="project" value="UniProtKB-KW"/>
</dbReference>
<proteinExistence type="predicted"/>
<dbReference type="PANTHER" id="PTHR18937:SF172">
    <property type="entry name" value="STRUCTURAL MAINTENANCE OF CHROMOSOMES PROTEIN"/>
    <property type="match status" value="1"/>
</dbReference>
<dbReference type="EnsemblProtists" id="EOD30554">
    <property type="protein sequence ID" value="EOD30554"/>
    <property type="gene ID" value="EMIHUDRAFT_456538"/>
</dbReference>
<name>A0A0D3K469_EMIH1</name>
<dbReference type="eggNOG" id="KOG0996">
    <property type="taxonomic scope" value="Eukaryota"/>
</dbReference>
<feature type="compositionally biased region" description="Gly residues" evidence="5">
    <location>
        <begin position="282"/>
        <end position="294"/>
    </location>
</feature>
<evidence type="ECO:0000256" key="3">
    <source>
        <dbReference type="ARBA" id="ARBA00023242"/>
    </source>
</evidence>
<keyword evidence="1" id="KW-0547">Nucleotide-binding</keyword>
<dbReference type="PANTHER" id="PTHR18937">
    <property type="entry name" value="STRUCTURAL MAINTENANCE OF CHROMOSOMES SMC FAMILY MEMBER"/>
    <property type="match status" value="1"/>
</dbReference>
<evidence type="ECO:0000313" key="8">
    <source>
        <dbReference type="Proteomes" id="UP000013827"/>
    </source>
</evidence>
<dbReference type="InterPro" id="IPR036277">
    <property type="entry name" value="SMC_hinge_sf"/>
</dbReference>
<dbReference type="AlphaFoldDB" id="A0A0D3K469"/>